<dbReference type="AlphaFoldDB" id="A0A1X7SZQ1"/>
<reference evidence="2" key="1">
    <citation type="submission" date="2017-05" db="UniProtKB">
        <authorList>
            <consortium name="EnsemblMetazoa"/>
        </authorList>
    </citation>
    <scope>IDENTIFICATION</scope>
</reference>
<evidence type="ECO:0000259" key="1">
    <source>
        <dbReference type="Pfam" id="PF23055"/>
    </source>
</evidence>
<protein>
    <recommendedName>
        <fullName evidence="1">DUF7041 domain-containing protein</fullName>
    </recommendedName>
</protein>
<evidence type="ECO:0000313" key="2">
    <source>
        <dbReference type="EnsemblMetazoa" id="Aqu2.1.07422_001"/>
    </source>
</evidence>
<dbReference type="Pfam" id="PF23055">
    <property type="entry name" value="DUF7041"/>
    <property type="match status" value="1"/>
</dbReference>
<dbReference type="PANTHER" id="PTHR33327:SF3">
    <property type="entry name" value="RNA-DIRECTED DNA POLYMERASE"/>
    <property type="match status" value="1"/>
</dbReference>
<dbReference type="InParanoid" id="A0A1X7SZQ1"/>
<organism evidence="2">
    <name type="scientific">Amphimedon queenslandica</name>
    <name type="common">Sponge</name>
    <dbReference type="NCBI Taxonomy" id="400682"/>
    <lineage>
        <taxon>Eukaryota</taxon>
        <taxon>Metazoa</taxon>
        <taxon>Porifera</taxon>
        <taxon>Demospongiae</taxon>
        <taxon>Heteroscleromorpha</taxon>
        <taxon>Haplosclerida</taxon>
        <taxon>Niphatidae</taxon>
        <taxon>Amphimedon</taxon>
    </lineage>
</organism>
<dbReference type="EnsemblMetazoa" id="Aqu2.1.07422_001">
    <property type="protein sequence ID" value="Aqu2.1.07422_001"/>
    <property type="gene ID" value="Aqu2.1.07422"/>
</dbReference>
<sequence length="61" mass="7017">VRDIIIKPPTTNPYDTLCTQLIERTSASKQRHLQQLFSAEELGDRSPSQLLRHMQQLLGDK</sequence>
<proteinExistence type="predicted"/>
<accession>A0A1X7SZQ1</accession>
<dbReference type="InterPro" id="IPR055469">
    <property type="entry name" value="DUF7041"/>
</dbReference>
<name>A0A1X7SZQ1_AMPQE</name>
<dbReference type="PANTHER" id="PTHR33327">
    <property type="entry name" value="ENDONUCLEASE"/>
    <property type="match status" value="1"/>
</dbReference>
<feature type="domain" description="DUF7041" evidence="1">
    <location>
        <begin position="1"/>
        <end position="37"/>
    </location>
</feature>